<dbReference type="Gene3D" id="1.20.1260.20">
    <property type="entry name" value="PPE superfamily"/>
    <property type="match status" value="1"/>
</dbReference>
<gene>
    <name evidence="1" type="ORF">BJY18_003670</name>
</gene>
<evidence type="ECO:0000313" key="1">
    <source>
        <dbReference type="EMBL" id="MBB4686185.1"/>
    </source>
</evidence>
<sequence length="270" mass="28147">MSNPLIDSKSDINNAYENPDSLGGGFVEGDGWEKGITAIEAGEEIGTGIKSGDWVETGLGVAAAGLDVVSAAFDPIGYVAGQLASWMMEHLEPLRKALHGLTGEPNMVKGYAASWENISTEMGKVSQEYLKQAEQDTSSWTGGAAAKYRSHAHHVANLAQATAGAADSIKTAAEMASELVAGVRTMVRDVISSLVGYLVSLVAEEACSLGLATPVVVAQGVSEIGRAAAKVANFLIKLGRSISKLAPLLIALRDVLDGVYKEFRVLAQSG</sequence>
<accession>A0A840IXR4</accession>
<evidence type="ECO:0000313" key="2">
    <source>
        <dbReference type="Proteomes" id="UP000581769"/>
    </source>
</evidence>
<dbReference type="InterPro" id="IPR038332">
    <property type="entry name" value="PPE_sf"/>
</dbReference>
<dbReference type="AlphaFoldDB" id="A0A840IXR4"/>
<proteinExistence type="predicted"/>
<name>A0A840IXR4_9PSEU</name>
<dbReference type="RefSeq" id="WP_184781095.1">
    <property type="nucleotide sequence ID" value="NZ_JACHMG010000001.1"/>
</dbReference>
<dbReference type="Proteomes" id="UP000581769">
    <property type="component" value="Unassembled WGS sequence"/>
</dbReference>
<evidence type="ECO:0008006" key="3">
    <source>
        <dbReference type="Google" id="ProtNLM"/>
    </source>
</evidence>
<comment type="caution">
    <text evidence="1">The sequence shown here is derived from an EMBL/GenBank/DDBJ whole genome shotgun (WGS) entry which is preliminary data.</text>
</comment>
<reference evidence="1 2" key="1">
    <citation type="submission" date="2020-08" db="EMBL/GenBank/DDBJ databases">
        <title>Sequencing the genomes of 1000 actinobacteria strains.</title>
        <authorList>
            <person name="Klenk H.-P."/>
        </authorList>
    </citation>
    <scope>NUCLEOTIDE SEQUENCE [LARGE SCALE GENOMIC DNA]</scope>
    <source>
        <strain evidence="1 2">DSM 45859</strain>
    </source>
</reference>
<organism evidence="1 2">
    <name type="scientific">Amycolatopsis jiangsuensis</name>
    <dbReference type="NCBI Taxonomy" id="1181879"/>
    <lineage>
        <taxon>Bacteria</taxon>
        <taxon>Bacillati</taxon>
        <taxon>Actinomycetota</taxon>
        <taxon>Actinomycetes</taxon>
        <taxon>Pseudonocardiales</taxon>
        <taxon>Pseudonocardiaceae</taxon>
        <taxon>Amycolatopsis</taxon>
    </lineage>
</organism>
<dbReference type="EMBL" id="JACHMG010000001">
    <property type="protein sequence ID" value="MBB4686185.1"/>
    <property type="molecule type" value="Genomic_DNA"/>
</dbReference>
<keyword evidence="2" id="KW-1185">Reference proteome</keyword>
<protein>
    <recommendedName>
        <fullName evidence="3">Type VII secretion system (Wss) protein ESAT-6</fullName>
    </recommendedName>
</protein>